<accession>E4WT98</accession>
<evidence type="ECO:0000313" key="2">
    <source>
        <dbReference type="Proteomes" id="UP000001307"/>
    </source>
</evidence>
<dbReference type="AlphaFoldDB" id="E4WT98"/>
<dbReference type="SUPFAM" id="SSF117281">
    <property type="entry name" value="Kelch motif"/>
    <property type="match status" value="1"/>
</dbReference>
<keyword evidence="2" id="KW-1185">Reference proteome</keyword>
<dbReference type="InterPro" id="IPR015915">
    <property type="entry name" value="Kelch-typ_b-propeller"/>
</dbReference>
<proteinExistence type="predicted"/>
<evidence type="ECO:0000313" key="1">
    <source>
        <dbReference type="EMBL" id="CBY06999.1"/>
    </source>
</evidence>
<sequence>MDVFLYLHFPHLFSSLPTNGDLLTIGGQFGELFLTEIWRLSNDVWTLVGNLQNPVYMGSSIFIDKQIYVFAGPEFDSSIRMRSIQRIDISDDEKIDNVIVIGEQNGDFYYPVLYHAEKDYCVVNKM</sequence>
<dbReference type="EMBL" id="FN653016">
    <property type="protein sequence ID" value="CBY06999.1"/>
    <property type="molecule type" value="Genomic_DNA"/>
</dbReference>
<gene>
    <name evidence="1" type="ORF">GSOID_T00006078001</name>
</gene>
<organism evidence="1">
    <name type="scientific">Oikopleura dioica</name>
    <name type="common">Tunicate</name>
    <dbReference type="NCBI Taxonomy" id="34765"/>
    <lineage>
        <taxon>Eukaryota</taxon>
        <taxon>Metazoa</taxon>
        <taxon>Chordata</taxon>
        <taxon>Tunicata</taxon>
        <taxon>Appendicularia</taxon>
        <taxon>Copelata</taxon>
        <taxon>Oikopleuridae</taxon>
        <taxon>Oikopleura</taxon>
    </lineage>
</organism>
<protein>
    <submittedName>
        <fullName evidence="1">Uncharacterized protein</fullName>
    </submittedName>
</protein>
<dbReference type="Gene3D" id="2.120.10.80">
    <property type="entry name" value="Kelch-type beta propeller"/>
    <property type="match status" value="1"/>
</dbReference>
<name>E4WT98_OIKDI</name>
<reference evidence="1" key="1">
    <citation type="journal article" date="2010" name="Science">
        <title>Plasticity of animal genome architecture unmasked by rapid evolution of a pelagic tunicate.</title>
        <authorList>
            <person name="Denoeud F."/>
            <person name="Henriet S."/>
            <person name="Mungpakdee S."/>
            <person name="Aury J.M."/>
            <person name="Da Silva C."/>
            <person name="Brinkmann H."/>
            <person name="Mikhaleva J."/>
            <person name="Olsen L.C."/>
            <person name="Jubin C."/>
            <person name="Canestro C."/>
            <person name="Bouquet J.M."/>
            <person name="Danks G."/>
            <person name="Poulain J."/>
            <person name="Campsteijn C."/>
            <person name="Adamski M."/>
            <person name="Cross I."/>
            <person name="Yadetie F."/>
            <person name="Muffato M."/>
            <person name="Louis A."/>
            <person name="Butcher S."/>
            <person name="Tsagkogeorga G."/>
            <person name="Konrad A."/>
            <person name="Singh S."/>
            <person name="Jensen M.F."/>
            <person name="Cong E.H."/>
            <person name="Eikeseth-Otteraa H."/>
            <person name="Noel B."/>
            <person name="Anthouard V."/>
            <person name="Porcel B.M."/>
            <person name="Kachouri-Lafond R."/>
            <person name="Nishino A."/>
            <person name="Ugolini M."/>
            <person name="Chourrout P."/>
            <person name="Nishida H."/>
            <person name="Aasland R."/>
            <person name="Huzurbazar S."/>
            <person name="Westhof E."/>
            <person name="Delsuc F."/>
            <person name="Lehrach H."/>
            <person name="Reinhardt R."/>
            <person name="Weissenbach J."/>
            <person name="Roy S.W."/>
            <person name="Artiguenave F."/>
            <person name="Postlethwait J.H."/>
            <person name="Manak J.R."/>
            <person name="Thompson E.M."/>
            <person name="Jaillon O."/>
            <person name="Du Pasquier L."/>
            <person name="Boudinot P."/>
            <person name="Liberles D.A."/>
            <person name="Volff J.N."/>
            <person name="Philippe H."/>
            <person name="Lenhard B."/>
            <person name="Roest Crollius H."/>
            <person name="Wincker P."/>
            <person name="Chourrout D."/>
        </authorList>
    </citation>
    <scope>NUCLEOTIDE SEQUENCE [LARGE SCALE GENOMIC DNA]</scope>
</reference>
<dbReference type="InParanoid" id="E4WT98"/>
<dbReference type="Proteomes" id="UP000001307">
    <property type="component" value="Unassembled WGS sequence"/>
</dbReference>
<dbReference type="OrthoDB" id="10541505at2759"/>